<name>A0A8D8QBR7_9HEMI</name>
<evidence type="ECO:0000256" key="5">
    <source>
        <dbReference type="ARBA" id="ARBA00022737"/>
    </source>
</evidence>
<comment type="subcellular location">
    <subcellularLocation>
        <location evidence="2">Cytoplasm</location>
    </subcellularLocation>
    <subcellularLocation>
        <location evidence="1">Nucleus</location>
    </subcellularLocation>
</comment>
<dbReference type="GO" id="GO:0005737">
    <property type="term" value="C:cytoplasm"/>
    <property type="evidence" value="ECO:0007669"/>
    <property type="project" value="UniProtKB-SubCell"/>
</dbReference>
<feature type="domain" description="Importin subunit beta-1/Transportin-1-like TPR repeats" evidence="8">
    <location>
        <begin position="497"/>
        <end position="634"/>
    </location>
</feature>
<dbReference type="GO" id="GO:0005634">
    <property type="term" value="C:nucleus"/>
    <property type="evidence" value="ECO:0007669"/>
    <property type="project" value="UniProtKB-SubCell"/>
</dbReference>
<reference evidence="10" key="1">
    <citation type="submission" date="2021-05" db="EMBL/GenBank/DDBJ databases">
        <authorList>
            <person name="Alioto T."/>
            <person name="Alioto T."/>
            <person name="Gomez Garrido J."/>
        </authorList>
    </citation>
    <scope>NUCLEOTIDE SEQUENCE</scope>
</reference>
<organism evidence="10">
    <name type="scientific">Cacopsylla melanoneura</name>
    <dbReference type="NCBI Taxonomy" id="428564"/>
    <lineage>
        <taxon>Eukaryota</taxon>
        <taxon>Metazoa</taxon>
        <taxon>Ecdysozoa</taxon>
        <taxon>Arthropoda</taxon>
        <taxon>Hexapoda</taxon>
        <taxon>Insecta</taxon>
        <taxon>Pterygota</taxon>
        <taxon>Neoptera</taxon>
        <taxon>Paraneoptera</taxon>
        <taxon>Hemiptera</taxon>
        <taxon>Sternorrhyncha</taxon>
        <taxon>Psylloidea</taxon>
        <taxon>Psyllidae</taxon>
        <taxon>Psyllinae</taxon>
        <taxon>Cacopsylla</taxon>
    </lineage>
</organism>
<dbReference type="EMBL" id="HBUF01069270">
    <property type="protein sequence ID" value="CAG6628897.1"/>
    <property type="molecule type" value="Transcribed_RNA"/>
</dbReference>
<dbReference type="EMBL" id="HBUF01069276">
    <property type="protein sequence ID" value="CAG6628926.1"/>
    <property type="molecule type" value="Transcribed_RNA"/>
</dbReference>
<sequence>MSEDQNKFLFVIQALLSTDNDIRKQAEETYGTLPAESKIVFLMNIIQDTGRNIEERQMSAVLLRKIFSSDFIEIYSKLAVNDQNNLKSQVILLLQTCDNDNIRRKICDAAAEVARNLIDDGGNNLWPEFLQFLFQCANSDSTTLKESALRLFTSVPEIFGNQESQYLNVIKSMLQQCLLPPNPYNVQSQAVKSIFAFLPERETSIQKQLSDLLPAIFQVIVASVEQEDETLLKSLIDIVEVCPKFLRPQLDPMVAFCIKVFENDTLEDSMRHLGLEVLVSLSETAAPMFRKEAGKYLQVLVPLVLRMMTNIDDDDKWGETDEVVEDDSESNTVVAETGLDRLACGIGGKTILPIIMNTVPDMLTNPDWKYRHAALMAISAVGEGCHKQMELMLDSVTEGVLRYIADPHPRVRYAACNALGQMSTDFAPVFQTKYHDKVIPGLLMLLDDVANPQIQAHAGAALVNFSEDCPKHILLTYLNAIMEKLKEILTSKFKELLAKGTKLVLEQVVTTIASVADTSEEQFTRYYDELMPALKYIITNATPPEYRLLRGKTIECVSLIALAVGTDKFLPDSDEIMQLLLKTHPKGQPVADDDPQTSYLITAWARICKVLGKHFMQYLPEVIEPVMKAASLKPELALVDNDDMEDVGSDTDWQFVSLGEQQNFGIKTAGLEDKAAACEMLVCYARELKEGFAEYSGEVVKTMVPLLKFYFHDGVRTAAANSMPCLLECAKLKGDQYIAEMWTYMCPELIKAIDLEPELSVQSEMLGALAKCIELLGKGCLTPEWLKETLEVIDKIMVQHFENEDKRLEIRKDEDYDDQEEEKLEDEVQDEIYKLTKISELIHAFFLTYKTDFYPQFDNIVHHFTRMLSPDQTWSNHQWGLCIFDDLIEFTGPACVKYEAQFLSPIVSYMADKMPEVRQAACYGAGVLAMFGGEHFTAALAEIFPLLVKVIGDPEARSPENIFATENAISAVTKLLKYRPQAVPNIDEIIPHWLNWLPIYEDTEECPHVYGLLCDLIESNHPLVVGPQNSNIPRLISLLAEMYAKEALPTSHPVSLRALAILKQIQGGSGEIFQHCFINSLTVEQQVALQTAMTDTPAAK</sequence>
<dbReference type="InterPro" id="IPR040122">
    <property type="entry name" value="Importin_beta"/>
</dbReference>
<dbReference type="Pfam" id="PF25780">
    <property type="entry name" value="TPR_IPO5"/>
    <property type="match status" value="1"/>
</dbReference>
<keyword evidence="4" id="KW-0963">Cytoplasm</keyword>
<evidence type="ECO:0000256" key="6">
    <source>
        <dbReference type="ARBA" id="ARBA00022927"/>
    </source>
</evidence>
<accession>A0A8D8QBR7</accession>
<evidence type="ECO:0000259" key="9">
    <source>
        <dbReference type="Pfam" id="PF25780"/>
    </source>
</evidence>
<keyword evidence="6" id="KW-0653">Protein transport</keyword>
<evidence type="ECO:0000256" key="4">
    <source>
        <dbReference type="ARBA" id="ARBA00022490"/>
    </source>
</evidence>
<evidence type="ECO:0000256" key="2">
    <source>
        <dbReference type="ARBA" id="ARBA00004496"/>
    </source>
</evidence>
<dbReference type="Pfam" id="PF18829">
    <property type="entry name" value="Importin_rep_6"/>
    <property type="match status" value="1"/>
</dbReference>
<dbReference type="EMBL" id="HBUF01069273">
    <property type="protein sequence ID" value="CAG6628912.1"/>
    <property type="molecule type" value="Transcribed_RNA"/>
</dbReference>
<dbReference type="EMBL" id="HBUF01069272">
    <property type="protein sequence ID" value="CAG6628907.1"/>
    <property type="molecule type" value="Transcribed_RNA"/>
</dbReference>
<dbReference type="Pfam" id="PF18808">
    <property type="entry name" value="Importin_rep_4"/>
    <property type="match status" value="1"/>
</dbReference>
<dbReference type="Pfam" id="PF25574">
    <property type="entry name" value="TPR_IMB1"/>
    <property type="match status" value="1"/>
</dbReference>
<evidence type="ECO:0000256" key="3">
    <source>
        <dbReference type="ARBA" id="ARBA00022448"/>
    </source>
</evidence>
<dbReference type="EMBL" id="HBUF01345170">
    <property type="protein sequence ID" value="CAG6708626.1"/>
    <property type="molecule type" value="Transcribed_RNA"/>
</dbReference>
<dbReference type="EMBL" id="HBUF01345171">
    <property type="protein sequence ID" value="CAG6708628.1"/>
    <property type="molecule type" value="Transcribed_RNA"/>
</dbReference>
<feature type="domain" description="IPO4/5-like TPR repeats" evidence="9">
    <location>
        <begin position="99"/>
        <end position="255"/>
    </location>
</feature>
<proteinExistence type="predicted"/>
<dbReference type="PANTHER" id="PTHR10527">
    <property type="entry name" value="IMPORTIN BETA"/>
    <property type="match status" value="1"/>
</dbReference>
<dbReference type="GO" id="GO:0006606">
    <property type="term" value="P:protein import into nucleus"/>
    <property type="evidence" value="ECO:0007669"/>
    <property type="project" value="InterPro"/>
</dbReference>
<dbReference type="EMBL" id="HBUF01672274">
    <property type="protein sequence ID" value="CAG6790683.1"/>
    <property type="molecule type" value="Transcribed_RNA"/>
</dbReference>
<dbReference type="EMBL" id="HBUF01069271">
    <property type="protein sequence ID" value="CAG6628902.1"/>
    <property type="molecule type" value="Transcribed_RNA"/>
</dbReference>
<evidence type="ECO:0000313" key="10">
    <source>
        <dbReference type="EMBL" id="CAG6628926.1"/>
    </source>
</evidence>
<dbReference type="Gene3D" id="1.25.10.10">
    <property type="entry name" value="Leucine-rich Repeat Variant"/>
    <property type="match status" value="1"/>
</dbReference>
<dbReference type="EMBL" id="HBUF01069275">
    <property type="protein sequence ID" value="CAG6628921.1"/>
    <property type="molecule type" value="Transcribed_RNA"/>
</dbReference>
<keyword evidence="7" id="KW-0539">Nucleus</keyword>
<dbReference type="Pfam" id="PF13513">
    <property type="entry name" value="HEAT_EZ"/>
    <property type="match status" value="1"/>
</dbReference>
<evidence type="ECO:0000256" key="7">
    <source>
        <dbReference type="ARBA" id="ARBA00023242"/>
    </source>
</evidence>
<dbReference type="InterPro" id="IPR011989">
    <property type="entry name" value="ARM-like"/>
</dbReference>
<evidence type="ECO:0000259" key="8">
    <source>
        <dbReference type="Pfam" id="PF25574"/>
    </source>
</evidence>
<dbReference type="InterPro" id="IPR058584">
    <property type="entry name" value="IMB1_TNPO1-like_TPR"/>
</dbReference>
<dbReference type="EMBL" id="HBUF01069274">
    <property type="protein sequence ID" value="CAG6628916.1"/>
    <property type="molecule type" value="Transcribed_RNA"/>
</dbReference>
<dbReference type="AlphaFoldDB" id="A0A8D8QBR7"/>
<protein>
    <submittedName>
        <fullName evidence="10">Importin-5</fullName>
    </submittedName>
</protein>
<dbReference type="InterPro" id="IPR041653">
    <property type="entry name" value="Importin_rep_4"/>
</dbReference>
<dbReference type="InterPro" id="IPR041389">
    <property type="entry name" value="Importin_rep_6"/>
</dbReference>
<dbReference type="SUPFAM" id="SSF48371">
    <property type="entry name" value="ARM repeat"/>
    <property type="match status" value="2"/>
</dbReference>
<dbReference type="EMBL" id="HBUF01069277">
    <property type="protein sequence ID" value="CAG6628930.1"/>
    <property type="molecule type" value="Transcribed_RNA"/>
</dbReference>
<dbReference type="InterPro" id="IPR057672">
    <property type="entry name" value="TPR_IPO4/5"/>
</dbReference>
<keyword evidence="3" id="KW-0813">Transport</keyword>
<dbReference type="InterPro" id="IPR016024">
    <property type="entry name" value="ARM-type_fold"/>
</dbReference>
<keyword evidence="5" id="KW-0677">Repeat</keyword>
<evidence type="ECO:0000256" key="1">
    <source>
        <dbReference type="ARBA" id="ARBA00004123"/>
    </source>
</evidence>